<feature type="domain" description="N-acetyltransferase" evidence="1">
    <location>
        <begin position="7"/>
        <end position="166"/>
    </location>
</feature>
<evidence type="ECO:0000259" key="1">
    <source>
        <dbReference type="PROSITE" id="PS51186"/>
    </source>
</evidence>
<dbReference type="Proteomes" id="UP001432062">
    <property type="component" value="Chromosome"/>
</dbReference>
<accession>A0ABZ1YL32</accession>
<evidence type="ECO:0000313" key="3">
    <source>
        <dbReference type="Proteomes" id="UP001432062"/>
    </source>
</evidence>
<dbReference type="InterPro" id="IPR000182">
    <property type="entry name" value="GNAT_dom"/>
</dbReference>
<dbReference type="Gene3D" id="3.40.630.30">
    <property type="match status" value="1"/>
</dbReference>
<evidence type="ECO:0000313" key="2">
    <source>
        <dbReference type="EMBL" id="WUV42695.1"/>
    </source>
</evidence>
<keyword evidence="3" id="KW-1185">Reference proteome</keyword>
<reference evidence="2" key="1">
    <citation type="submission" date="2022-10" db="EMBL/GenBank/DDBJ databases">
        <title>The complete genomes of actinobacterial strains from the NBC collection.</title>
        <authorList>
            <person name="Joergensen T.S."/>
            <person name="Alvarez Arevalo M."/>
            <person name="Sterndorff E.B."/>
            <person name="Faurdal D."/>
            <person name="Vuksanovic O."/>
            <person name="Mourched A.-S."/>
            <person name="Charusanti P."/>
            <person name="Shaw S."/>
            <person name="Blin K."/>
            <person name="Weber T."/>
        </authorList>
    </citation>
    <scope>NUCLEOTIDE SEQUENCE</scope>
    <source>
        <strain evidence="2">NBC_01482</strain>
    </source>
</reference>
<proteinExistence type="predicted"/>
<organism evidence="2 3">
    <name type="scientific">Nocardia vinacea</name>
    <dbReference type="NCBI Taxonomy" id="96468"/>
    <lineage>
        <taxon>Bacteria</taxon>
        <taxon>Bacillati</taxon>
        <taxon>Actinomycetota</taxon>
        <taxon>Actinomycetes</taxon>
        <taxon>Mycobacteriales</taxon>
        <taxon>Nocardiaceae</taxon>
        <taxon>Nocardia</taxon>
    </lineage>
</organism>
<dbReference type="PANTHER" id="PTHR43415">
    <property type="entry name" value="SPERMIDINE N(1)-ACETYLTRANSFERASE"/>
    <property type="match status" value="1"/>
</dbReference>
<protein>
    <submittedName>
        <fullName evidence="2">GNAT family N-acetyltransferase</fullName>
    </submittedName>
</protein>
<dbReference type="EMBL" id="CP109441">
    <property type="protein sequence ID" value="WUV42695.1"/>
    <property type="molecule type" value="Genomic_DNA"/>
</dbReference>
<name>A0ABZ1YL32_9NOCA</name>
<gene>
    <name evidence="2" type="ORF">OG563_25930</name>
</gene>
<sequence>MIRGTTVALRAPEESDVEVLHKWFQEESFRLAVGYRYPSSKRMWTQWIASYEQVSYNNATFIFCMMDSGAPIGLGSLSHQSPEDRSAEFGIAIGETDNRRRGLGAEAGELLARFGFEVMGLRRMYSWILTQNSAAVAACESIGAIREGVARNARLVHGAPADLALYGLLAEEFAAIFRKTPSTPAGAGQACGE</sequence>
<dbReference type="Pfam" id="PF13302">
    <property type="entry name" value="Acetyltransf_3"/>
    <property type="match status" value="1"/>
</dbReference>
<dbReference type="InterPro" id="IPR016181">
    <property type="entry name" value="Acyl_CoA_acyltransferase"/>
</dbReference>
<dbReference type="PROSITE" id="PS51186">
    <property type="entry name" value="GNAT"/>
    <property type="match status" value="1"/>
</dbReference>
<dbReference type="PANTHER" id="PTHR43415:SF3">
    <property type="entry name" value="GNAT-FAMILY ACETYLTRANSFERASE"/>
    <property type="match status" value="1"/>
</dbReference>
<dbReference type="SUPFAM" id="SSF55729">
    <property type="entry name" value="Acyl-CoA N-acyltransferases (Nat)"/>
    <property type="match status" value="1"/>
</dbReference>